<feature type="transmembrane region" description="Helical" evidence="1">
    <location>
        <begin position="55"/>
        <end position="79"/>
    </location>
</feature>
<sequence length="409" mass="45519">MPGTLIPPWYVPDAPSCDDVSVVSVVWGLSLGLSIFAIIRAANQTFHQWKRARRVTAYMVFIWLELIASTIIGGIGWGFVYGDIPPSFELFFFIIVLWMFQIHCVMQIIINRIALLAVAPSTARRLRWGIFTFLLIINISVGIVWIPTRLQISPAWVHVNDIWDRTEKAIFAVVDVCLNLYFVYLVRSSLIEYGLTKYVLLYRFNLAMVVVSVTMDILIIATMSLSNTFLYVIFHPLAYLVKLHIELSMADLIAKIVKASGTDLTCVCDCHHINAGPFAQDLSAHSHNSAPAELGRVASIRGRVQRSLSDWPAPLRIIRGGGDDEEAQRAAAGRNGMGLQILPRTEELGRPAQHTCNFSPSTSRQHHDPTNITITVTVTITAAKHPTARHSLPAQYSSVPLAYWCVGGL</sequence>
<feature type="transmembrane region" description="Helical" evidence="1">
    <location>
        <begin position="91"/>
        <end position="114"/>
    </location>
</feature>
<feature type="transmembrane region" description="Helical" evidence="1">
    <location>
        <begin position="198"/>
        <end position="222"/>
    </location>
</feature>
<evidence type="ECO:0008006" key="4">
    <source>
        <dbReference type="Google" id="ProtNLM"/>
    </source>
</evidence>
<dbReference type="PANTHER" id="PTHR35179:SF1">
    <property type="entry name" value="INTEGRAL MEMBRANE PROTEIN"/>
    <property type="match status" value="1"/>
</dbReference>
<evidence type="ECO:0000313" key="2">
    <source>
        <dbReference type="EMBL" id="KAF7532537.1"/>
    </source>
</evidence>
<dbReference type="Proteomes" id="UP000722485">
    <property type="component" value="Unassembled WGS sequence"/>
</dbReference>
<dbReference type="PANTHER" id="PTHR35179">
    <property type="entry name" value="PROTEIN CBG02620"/>
    <property type="match status" value="1"/>
</dbReference>
<feature type="transmembrane region" description="Helical" evidence="1">
    <location>
        <begin position="20"/>
        <end position="43"/>
    </location>
</feature>
<protein>
    <recommendedName>
        <fullName evidence="4">Integral membrane protein</fullName>
    </recommendedName>
</protein>
<accession>A0A9P5L826</accession>
<proteinExistence type="predicted"/>
<comment type="caution">
    <text evidence="2">The sequence shown here is derived from an EMBL/GenBank/DDBJ whole genome shotgun (WGS) entry which is preliminary data.</text>
</comment>
<feature type="transmembrane region" description="Helical" evidence="1">
    <location>
        <begin position="126"/>
        <end position="148"/>
    </location>
</feature>
<name>A0A9P5L826_9HYPO</name>
<reference evidence="2" key="1">
    <citation type="submission" date="2020-03" db="EMBL/GenBank/DDBJ databases">
        <title>Draft Genome Sequence of Cylindrodendrum hubeiense.</title>
        <authorList>
            <person name="Buettner E."/>
            <person name="Kellner H."/>
        </authorList>
    </citation>
    <scope>NUCLEOTIDE SEQUENCE</scope>
    <source>
        <strain evidence="2">IHI 201604</strain>
    </source>
</reference>
<organism evidence="2 3">
    <name type="scientific">Cylindrodendrum hubeiense</name>
    <dbReference type="NCBI Taxonomy" id="595255"/>
    <lineage>
        <taxon>Eukaryota</taxon>
        <taxon>Fungi</taxon>
        <taxon>Dikarya</taxon>
        <taxon>Ascomycota</taxon>
        <taxon>Pezizomycotina</taxon>
        <taxon>Sordariomycetes</taxon>
        <taxon>Hypocreomycetidae</taxon>
        <taxon>Hypocreales</taxon>
        <taxon>Nectriaceae</taxon>
        <taxon>Cylindrodendrum</taxon>
    </lineage>
</organism>
<keyword evidence="1" id="KW-1133">Transmembrane helix</keyword>
<dbReference type="EMBL" id="JAANBB010000889">
    <property type="protein sequence ID" value="KAF7532537.1"/>
    <property type="molecule type" value="Genomic_DNA"/>
</dbReference>
<evidence type="ECO:0000313" key="3">
    <source>
        <dbReference type="Proteomes" id="UP000722485"/>
    </source>
</evidence>
<dbReference type="AlphaFoldDB" id="A0A9P5L826"/>
<keyword evidence="3" id="KW-1185">Reference proteome</keyword>
<evidence type="ECO:0000256" key="1">
    <source>
        <dbReference type="SAM" id="Phobius"/>
    </source>
</evidence>
<keyword evidence="1" id="KW-0472">Membrane</keyword>
<gene>
    <name evidence="2" type="ORF">G7Z17_g13627</name>
</gene>
<feature type="transmembrane region" description="Helical" evidence="1">
    <location>
        <begin position="168"/>
        <end position="186"/>
    </location>
</feature>
<keyword evidence="1" id="KW-0812">Transmembrane</keyword>
<dbReference type="OrthoDB" id="3205825at2759"/>